<organism evidence="6 7">
    <name type="scientific">Robiginitalea aurantiaca</name>
    <dbReference type="NCBI Taxonomy" id="3056915"/>
    <lineage>
        <taxon>Bacteria</taxon>
        <taxon>Pseudomonadati</taxon>
        <taxon>Bacteroidota</taxon>
        <taxon>Flavobacteriia</taxon>
        <taxon>Flavobacteriales</taxon>
        <taxon>Flavobacteriaceae</taxon>
        <taxon>Robiginitalea</taxon>
    </lineage>
</organism>
<dbReference type="Pfam" id="PF08534">
    <property type="entry name" value="Redoxin"/>
    <property type="match status" value="1"/>
</dbReference>
<sequence length="188" mass="21962">MAFKNKNFLWLGIVLGVVALLIFGADYLEDTSYQGDDSIRFVASEYSDLEALLASEPFQNKVLYVDLWFSSCPPCIKEFKNPPLLKEHFKNRDDLVFLYISHRTLHPNALQLWKNAIRKYNLTGWHYMMDREFETRLWAELRSKDSSIAKGYPRYLIIDNSSGYRNYSAPQPSQVKEVKALLEPLLDR</sequence>
<evidence type="ECO:0000256" key="4">
    <source>
        <dbReference type="ARBA" id="ARBA00023284"/>
    </source>
</evidence>
<keyword evidence="7" id="KW-1185">Reference proteome</keyword>
<dbReference type="EMBL" id="JAUDUY010000002">
    <property type="protein sequence ID" value="MDM9631032.1"/>
    <property type="molecule type" value="Genomic_DNA"/>
</dbReference>
<comment type="caution">
    <text evidence="6">The sequence shown here is derived from an EMBL/GenBank/DDBJ whole genome shotgun (WGS) entry which is preliminary data.</text>
</comment>
<dbReference type="PANTHER" id="PTHR42852">
    <property type="entry name" value="THIOL:DISULFIDE INTERCHANGE PROTEIN DSBE"/>
    <property type="match status" value="1"/>
</dbReference>
<evidence type="ECO:0000259" key="5">
    <source>
        <dbReference type="Pfam" id="PF08534"/>
    </source>
</evidence>
<gene>
    <name evidence="6" type="ORF">QU605_06105</name>
</gene>
<evidence type="ECO:0000313" key="7">
    <source>
        <dbReference type="Proteomes" id="UP001174839"/>
    </source>
</evidence>
<evidence type="ECO:0000256" key="3">
    <source>
        <dbReference type="ARBA" id="ARBA00023157"/>
    </source>
</evidence>
<proteinExistence type="predicted"/>
<keyword evidence="4" id="KW-0676">Redox-active center</keyword>
<keyword evidence="3" id="KW-1015">Disulfide bond</keyword>
<reference evidence="6" key="1">
    <citation type="submission" date="2023-06" db="EMBL/GenBank/DDBJ databases">
        <title>Robiginitalea aurantiacus sp. nov. and Algoriphagus sediminis sp. nov., isolated from coastal sediment.</title>
        <authorList>
            <person name="Zhou Z.Y."/>
            <person name="An J."/>
            <person name="Jia Y.W."/>
            <person name="Du Z.J."/>
        </authorList>
    </citation>
    <scope>NUCLEOTIDE SEQUENCE</scope>
    <source>
        <strain evidence="6">M39</strain>
    </source>
</reference>
<dbReference type="PANTHER" id="PTHR42852:SF6">
    <property type="entry name" value="THIOL:DISULFIDE INTERCHANGE PROTEIN DSBE"/>
    <property type="match status" value="1"/>
</dbReference>
<dbReference type="Proteomes" id="UP001174839">
    <property type="component" value="Unassembled WGS sequence"/>
</dbReference>
<dbReference type="InterPro" id="IPR036249">
    <property type="entry name" value="Thioredoxin-like_sf"/>
</dbReference>
<evidence type="ECO:0000256" key="2">
    <source>
        <dbReference type="ARBA" id="ARBA00022748"/>
    </source>
</evidence>
<protein>
    <submittedName>
        <fullName evidence="6">Redoxin family protein</fullName>
    </submittedName>
</protein>
<dbReference type="InterPro" id="IPR013740">
    <property type="entry name" value="Redoxin"/>
</dbReference>
<keyword evidence="2" id="KW-0201">Cytochrome c-type biogenesis</keyword>
<evidence type="ECO:0000256" key="1">
    <source>
        <dbReference type="ARBA" id="ARBA00004196"/>
    </source>
</evidence>
<dbReference type="RefSeq" id="WP_289724391.1">
    <property type="nucleotide sequence ID" value="NZ_JAUDUY010000002.1"/>
</dbReference>
<name>A0ABT7WDP5_9FLAO</name>
<evidence type="ECO:0000313" key="6">
    <source>
        <dbReference type="EMBL" id="MDM9631032.1"/>
    </source>
</evidence>
<dbReference type="SUPFAM" id="SSF52833">
    <property type="entry name" value="Thioredoxin-like"/>
    <property type="match status" value="1"/>
</dbReference>
<dbReference type="InterPro" id="IPR050553">
    <property type="entry name" value="Thioredoxin_ResA/DsbE_sf"/>
</dbReference>
<feature type="domain" description="Redoxin" evidence="5">
    <location>
        <begin position="46"/>
        <end position="160"/>
    </location>
</feature>
<dbReference type="Gene3D" id="3.40.30.10">
    <property type="entry name" value="Glutaredoxin"/>
    <property type="match status" value="1"/>
</dbReference>
<comment type="subcellular location">
    <subcellularLocation>
        <location evidence="1">Cell envelope</location>
    </subcellularLocation>
</comment>
<accession>A0ABT7WDP5</accession>